<evidence type="ECO:0000256" key="1">
    <source>
        <dbReference type="SAM" id="MobiDB-lite"/>
    </source>
</evidence>
<sequence>MDWFKPILDNTTTQGLNMYSQLRSNYGLPLTSLLALLQAHNSPEGARQKPELPMLSETSLNQKGMTGVSVSSFGQKKADLSGHYRRERRRLRTDLKVTFDDSCQKIEEAGVKKPIQEKRTLDTSGLASLNDEQPTTNNGSLFSASLNVRNMIRTDNWYQQHLMNRRLGPSDSLHHLSWQRKESYIFPDSSYESSSDHNEGEGQRLVLCQQVRLNERRISPKPFVAVPHPASTRVFKNIKTDSARGVESPDSEAGNRHSAPGGGAISKHVHVQDDLYGVAQSRISRRKTTVLTRARSKRAIRSQGKKRKKVKENALVVTNPEEDSTFSEVSPWNSFSCASPVDKSDNGSTITPIGGVSQGTKKEVKRPKLKRKPLVMVKKKAVNDKTKKYKRIVAETVQIMDSSVQTSLSANKFQSDKIGDEIFGRLPDSPSQRLKNIACCRALPAPPPESTEKLPHIARSKCDEEPVAGEIATPMDPVAQSQSISGTPKSKFTTFIEAVRIVERGKGRKMSNSLRLDPPWIGSEEETSVTETVFQSKSSRLPWTSRPSSRHSSRPSSAINSANNAMSSTKPANYDPVELLRRFRENLGTTRGKGLGATARTETPRPRKPNAIQSIIHSLQKKRRQCTLVPIVSCISHDNELAFFKNPSCVKKKQGAISKQKSSVAREAGKIRQPQKKKTRNIKMKKPRSNQIIKKKIYL</sequence>
<reference evidence="3" key="1">
    <citation type="submission" date="2025-08" db="UniProtKB">
        <authorList>
            <consortium name="RefSeq"/>
        </authorList>
    </citation>
    <scope>IDENTIFICATION</scope>
</reference>
<dbReference type="GeneID" id="129921792"/>
<dbReference type="Proteomes" id="UP001165740">
    <property type="component" value="Chromosome 11"/>
</dbReference>
<dbReference type="OrthoDB" id="10335491at2759"/>
<dbReference type="RefSeq" id="XP_055860624.1">
    <property type="nucleotide sequence ID" value="XM_056004649.1"/>
</dbReference>
<feature type="region of interest" description="Disordered" evidence="1">
    <location>
        <begin position="287"/>
        <end position="311"/>
    </location>
</feature>
<feature type="compositionally biased region" description="Basic residues" evidence="1">
    <location>
        <begin position="287"/>
        <end position="310"/>
    </location>
</feature>
<protein>
    <submittedName>
        <fullName evidence="3">Uncharacterized protein LOC129921792</fullName>
    </submittedName>
</protein>
<accession>A0A9W2YCX4</accession>
<dbReference type="AlphaFoldDB" id="A0A9W2YCX4"/>
<feature type="region of interest" description="Disordered" evidence="1">
    <location>
        <begin position="240"/>
        <end position="265"/>
    </location>
</feature>
<feature type="region of interest" description="Disordered" evidence="1">
    <location>
        <begin position="526"/>
        <end position="574"/>
    </location>
</feature>
<gene>
    <name evidence="3" type="primary">LOC129921792</name>
</gene>
<proteinExistence type="predicted"/>
<keyword evidence="2" id="KW-1185">Reference proteome</keyword>
<organism evidence="2 3">
    <name type="scientific">Biomphalaria glabrata</name>
    <name type="common">Bloodfluke planorb</name>
    <name type="synonym">Freshwater snail</name>
    <dbReference type="NCBI Taxonomy" id="6526"/>
    <lineage>
        <taxon>Eukaryota</taxon>
        <taxon>Metazoa</taxon>
        <taxon>Spiralia</taxon>
        <taxon>Lophotrochozoa</taxon>
        <taxon>Mollusca</taxon>
        <taxon>Gastropoda</taxon>
        <taxon>Heterobranchia</taxon>
        <taxon>Euthyneura</taxon>
        <taxon>Panpulmonata</taxon>
        <taxon>Hygrophila</taxon>
        <taxon>Lymnaeoidea</taxon>
        <taxon>Planorbidae</taxon>
        <taxon>Biomphalaria</taxon>
    </lineage>
</organism>
<feature type="compositionally biased region" description="Low complexity" evidence="1">
    <location>
        <begin position="554"/>
        <end position="568"/>
    </location>
</feature>
<evidence type="ECO:0000313" key="3">
    <source>
        <dbReference type="RefSeq" id="XP_055860624.1"/>
    </source>
</evidence>
<feature type="region of interest" description="Disordered" evidence="1">
    <location>
        <begin position="339"/>
        <end position="367"/>
    </location>
</feature>
<evidence type="ECO:0000313" key="2">
    <source>
        <dbReference type="Proteomes" id="UP001165740"/>
    </source>
</evidence>
<name>A0A9W2YCX4_BIOGL</name>